<keyword evidence="10" id="KW-0275">Fatty acid biosynthesis</keyword>
<comment type="function">
    <text evidence="1">This protein is a component of the acetyl coenzyme A carboxylase complex; first, biotin carboxylase catalyzes the carboxylation of the carrier protein and then the transcarboxylase transfers the carboxyl group to form malonyl-CoA.</text>
</comment>
<dbReference type="PANTHER" id="PTHR18866">
    <property type="entry name" value="CARBOXYLASE:PYRUVATE/ACETYL-COA/PROPIONYL-COA CARBOXYLASE"/>
    <property type="match status" value="1"/>
</dbReference>
<sequence>MQFQKVLIANRGEIARRIARTLKERGIGVVAVYSEADRDLPFVREADEAVCIGPPPVAQSYLNGKAIIRAAKETGAEAVHPGYGLLSENAGFAREVMDAGLCFIGPDPEVIARMGDKVTARKVMEEAGVPVVPGTPGGVHTWEEAAREADRIGYPVMLKASAGGGGIGMHVIRSREELEKLFPSAQGRAKAYFGDGTLFLEKFVESPRHVEVQILADAQGNTVHLFERECSIQRRNQKVVEECLSPSIEPATRQKLTDAAIRAAKAVGYTGAGTVEFLVDAKERIYFLEMNTRLQVEHPVTEAVTGLDLVGLQLDVAEGKPLPFSQADVTPKGHAIEYRIYAEDPERFLPSPGKVTRFQMLQGEGIRVDAGVESGNTVSPYYDPMVAKCIVSGCNRGEVLERSRQVLAAFQVEGIKTNLPLLQKIVHDVRFVQGKYDTGFLNNKPIQQR</sequence>
<dbReference type="NCBIfam" id="NF006367">
    <property type="entry name" value="PRK08591.1"/>
    <property type="match status" value="1"/>
</dbReference>
<dbReference type="GO" id="GO:0005524">
    <property type="term" value="F:ATP binding"/>
    <property type="evidence" value="ECO:0007669"/>
    <property type="project" value="UniProtKB-UniRule"/>
</dbReference>
<keyword evidence="7 13" id="KW-0547">Nucleotide-binding</keyword>
<dbReference type="FunFam" id="3.40.50.20:FF:000010">
    <property type="entry name" value="Propionyl-CoA carboxylase subunit alpha"/>
    <property type="match status" value="1"/>
</dbReference>
<feature type="domain" description="ATP-grasp" evidence="14">
    <location>
        <begin position="121"/>
        <end position="318"/>
    </location>
</feature>
<comment type="pathway">
    <text evidence="2">Lipid metabolism; malonyl-CoA biosynthesis; malonyl-CoA from acetyl-CoA: step 1/1.</text>
</comment>
<dbReference type="AlphaFoldDB" id="A0A8J2YAX3"/>
<evidence type="ECO:0000256" key="1">
    <source>
        <dbReference type="ARBA" id="ARBA00003761"/>
    </source>
</evidence>
<dbReference type="FunFam" id="3.30.470.20:FF:000028">
    <property type="entry name" value="Methylcrotonoyl-CoA carboxylase subunit alpha, mitochondrial"/>
    <property type="match status" value="1"/>
</dbReference>
<dbReference type="InterPro" id="IPR005482">
    <property type="entry name" value="Biotin_COase_C"/>
</dbReference>
<feature type="domain" description="Biotin carboxylation" evidence="15">
    <location>
        <begin position="2"/>
        <end position="446"/>
    </location>
</feature>
<proteinExistence type="predicted"/>
<dbReference type="RefSeq" id="WP_188648315.1">
    <property type="nucleotide sequence ID" value="NZ_BMHQ01000009.1"/>
</dbReference>
<protein>
    <recommendedName>
        <fullName evidence="4">biotin carboxylase</fullName>
        <ecNumber evidence="4">6.3.4.14</ecNumber>
    </recommendedName>
</protein>
<keyword evidence="9 13" id="KW-0067">ATP-binding</keyword>
<dbReference type="SUPFAM" id="SSF56059">
    <property type="entry name" value="Glutathione synthetase ATP-binding domain-like"/>
    <property type="match status" value="1"/>
</dbReference>
<comment type="subunit">
    <text evidence="3">Acetyl-CoA carboxylase is a heterohexamer of biotin carboxyl carrier protein, biotin carboxylase and the two subunits of carboxyl transferase in a 2:2 complex.</text>
</comment>
<dbReference type="InterPro" id="IPR011764">
    <property type="entry name" value="Biotin_carboxylation_dom"/>
</dbReference>
<dbReference type="Pfam" id="PF02785">
    <property type="entry name" value="Biotin_carb_C"/>
    <property type="match status" value="1"/>
</dbReference>
<reference evidence="16" key="2">
    <citation type="submission" date="2020-09" db="EMBL/GenBank/DDBJ databases">
        <authorList>
            <person name="Sun Q."/>
            <person name="Zhou Y."/>
        </authorList>
    </citation>
    <scope>NUCLEOTIDE SEQUENCE</scope>
    <source>
        <strain evidence="16">CGMCC 1.15179</strain>
    </source>
</reference>
<dbReference type="GO" id="GO:0046872">
    <property type="term" value="F:metal ion binding"/>
    <property type="evidence" value="ECO:0007669"/>
    <property type="project" value="InterPro"/>
</dbReference>
<evidence type="ECO:0000256" key="9">
    <source>
        <dbReference type="ARBA" id="ARBA00022840"/>
    </source>
</evidence>
<keyword evidence="11" id="KW-0092">Biotin</keyword>
<evidence type="ECO:0000256" key="11">
    <source>
        <dbReference type="ARBA" id="ARBA00023267"/>
    </source>
</evidence>
<evidence type="ECO:0000259" key="15">
    <source>
        <dbReference type="PROSITE" id="PS50979"/>
    </source>
</evidence>
<name>A0A8J2YAX3_9BACL</name>
<evidence type="ECO:0000256" key="2">
    <source>
        <dbReference type="ARBA" id="ARBA00004956"/>
    </source>
</evidence>
<dbReference type="PROSITE" id="PS00867">
    <property type="entry name" value="CPSASE_2"/>
    <property type="match status" value="1"/>
</dbReference>
<dbReference type="InterPro" id="IPR050856">
    <property type="entry name" value="Biotin_carboxylase_complex"/>
</dbReference>
<dbReference type="EMBL" id="BMHQ01000009">
    <property type="protein sequence ID" value="GGE22673.1"/>
    <property type="molecule type" value="Genomic_DNA"/>
</dbReference>
<organism evidence="16 17">
    <name type="scientific">Marinithermofilum abyssi</name>
    <dbReference type="NCBI Taxonomy" id="1571185"/>
    <lineage>
        <taxon>Bacteria</taxon>
        <taxon>Bacillati</taxon>
        <taxon>Bacillota</taxon>
        <taxon>Bacilli</taxon>
        <taxon>Bacillales</taxon>
        <taxon>Thermoactinomycetaceae</taxon>
        <taxon>Marinithermofilum</taxon>
    </lineage>
</organism>
<dbReference type="InterPro" id="IPR011761">
    <property type="entry name" value="ATP-grasp"/>
</dbReference>
<dbReference type="GO" id="GO:0004075">
    <property type="term" value="F:biotin carboxylase activity"/>
    <property type="evidence" value="ECO:0007669"/>
    <property type="project" value="UniProtKB-EC"/>
</dbReference>
<evidence type="ECO:0000256" key="13">
    <source>
        <dbReference type="PROSITE-ProRule" id="PRU00409"/>
    </source>
</evidence>
<evidence type="ECO:0000256" key="4">
    <source>
        <dbReference type="ARBA" id="ARBA00013263"/>
    </source>
</evidence>
<evidence type="ECO:0000256" key="10">
    <source>
        <dbReference type="ARBA" id="ARBA00023160"/>
    </source>
</evidence>
<evidence type="ECO:0000313" key="16">
    <source>
        <dbReference type="EMBL" id="GGE22673.1"/>
    </source>
</evidence>
<evidence type="ECO:0000256" key="5">
    <source>
        <dbReference type="ARBA" id="ARBA00022516"/>
    </source>
</evidence>
<dbReference type="GO" id="GO:0006633">
    <property type="term" value="P:fatty acid biosynthetic process"/>
    <property type="evidence" value="ECO:0007669"/>
    <property type="project" value="UniProtKB-KW"/>
</dbReference>
<evidence type="ECO:0000256" key="3">
    <source>
        <dbReference type="ARBA" id="ARBA00011750"/>
    </source>
</evidence>
<gene>
    <name evidence="16" type="primary">accC2</name>
    <name evidence="16" type="ORF">GCM10011571_25950</name>
</gene>
<comment type="caution">
    <text evidence="16">The sequence shown here is derived from an EMBL/GenBank/DDBJ whole genome shotgun (WGS) entry which is preliminary data.</text>
</comment>
<dbReference type="SUPFAM" id="SSF51246">
    <property type="entry name" value="Rudiment single hybrid motif"/>
    <property type="match status" value="1"/>
</dbReference>
<keyword evidence="5" id="KW-0444">Lipid biosynthesis</keyword>
<keyword evidence="17" id="KW-1185">Reference proteome</keyword>
<dbReference type="InterPro" id="IPR005479">
    <property type="entry name" value="CPAse_ATP-bd"/>
</dbReference>
<dbReference type="SUPFAM" id="SSF52440">
    <property type="entry name" value="PreATP-grasp domain"/>
    <property type="match status" value="1"/>
</dbReference>
<evidence type="ECO:0000256" key="7">
    <source>
        <dbReference type="ARBA" id="ARBA00022741"/>
    </source>
</evidence>
<evidence type="ECO:0000256" key="8">
    <source>
        <dbReference type="ARBA" id="ARBA00022832"/>
    </source>
</evidence>
<dbReference type="Pfam" id="PF00289">
    <property type="entry name" value="Biotin_carb_N"/>
    <property type="match status" value="1"/>
</dbReference>
<dbReference type="FunFam" id="3.30.1490.20:FF:000003">
    <property type="entry name" value="acetyl-CoA carboxylase isoform X1"/>
    <property type="match status" value="1"/>
</dbReference>
<dbReference type="SMART" id="SM00878">
    <property type="entry name" value="Biotin_carb_C"/>
    <property type="match status" value="1"/>
</dbReference>
<dbReference type="Proteomes" id="UP000625210">
    <property type="component" value="Unassembled WGS sequence"/>
</dbReference>
<dbReference type="PROSITE" id="PS50979">
    <property type="entry name" value="BC"/>
    <property type="match status" value="1"/>
</dbReference>
<dbReference type="PROSITE" id="PS00866">
    <property type="entry name" value="CPSASE_1"/>
    <property type="match status" value="1"/>
</dbReference>
<reference evidence="16" key="1">
    <citation type="journal article" date="2014" name="Int. J. Syst. Evol. Microbiol.">
        <title>Complete genome sequence of Corynebacterium casei LMG S-19264T (=DSM 44701T), isolated from a smear-ripened cheese.</title>
        <authorList>
            <consortium name="US DOE Joint Genome Institute (JGI-PGF)"/>
            <person name="Walter F."/>
            <person name="Albersmeier A."/>
            <person name="Kalinowski J."/>
            <person name="Ruckert C."/>
        </authorList>
    </citation>
    <scope>NUCLEOTIDE SEQUENCE</scope>
    <source>
        <strain evidence="16">CGMCC 1.15179</strain>
    </source>
</reference>
<keyword evidence="8" id="KW-0276">Fatty acid metabolism</keyword>
<accession>A0A8J2YAX3</accession>
<evidence type="ECO:0000256" key="12">
    <source>
        <dbReference type="ARBA" id="ARBA00048600"/>
    </source>
</evidence>
<keyword evidence="6" id="KW-0436">Ligase</keyword>
<dbReference type="EC" id="6.3.4.14" evidence="4"/>
<dbReference type="InterPro" id="IPR005481">
    <property type="entry name" value="BC-like_N"/>
</dbReference>
<dbReference type="PANTHER" id="PTHR18866:SF33">
    <property type="entry name" value="METHYLCROTONOYL-COA CARBOXYLASE SUBUNIT ALPHA, MITOCHONDRIAL-RELATED"/>
    <property type="match status" value="1"/>
</dbReference>
<comment type="catalytic activity">
    <reaction evidence="12">
        <text>N(6)-biotinyl-L-lysyl-[protein] + hydrogencarbonate + ATP = N(6)-carboxybiotinyl-L-lysyl-[protein] + ADP + phosphate + H(+)</text>
        <dbReference type="Rhea" id="RHEA:13501"/>
        <dbReference type="Rhea" id="RHEA-COMP:10505"/>
        <dbReference type="Rhea" id="RHEA-COMP:10506"/>
        <dbReference type="ChEBI" id="CHEBI:15378"/>
        <dbReference type="ChEBI" id="CHEBI:17544"/>
        <dbReference type="ChEBI" id="CHEBI:30616"/>
        <dbReference type="ChEBI" id="CHEBI:43474"/>
        <dbReference type="ChEBI" id="CHEBI:83144"/>
        <dbReference type="ChEBI" id="CHEBI:83145"/>
        <dbReference type="ChEBI" id="CHEBI:456216"/>
        <dbReference type="EC" id="6.3.4.14"/>
    </reaction>
</comment>
<dbReference type="PROSITE" id="PS50975">
    <property type="entry name" value="ATP_GRASP"/>
    <property type="match status" value="1"/>
</dbReference>
<evidence type="ECO:0000259" key="14">
    <source>
        <dbReference type="PROSITE" id="PS50975"/>
    </source>
</evidence>
<evidence type="ECO:0000256" key="6">
    <source>
        <dbReference type="ARBA" id="ARBA00022598"/>
    </source>
</evidence>
<dbReference type="InterPro" id="IPR016185">
    <property type="entry name" value="PreATP-grasp_dom_sf"/>
</dbReference>
<dbReference type="Pfam" id="PF02786">
    <property type="entry name" value="CPSase_L_D2"/>
    <property type="match status" value="1"/>
</dbReference>
<keyword evidence="10" id="KW-0443">Lipid metabolism</keyword>
<dbReference type="InterPro" id="IPR011054">
    <property type="entry name" value="Rudment_hybrid_motif"/>
</dbReference>
<dbReference type="Gene3D" id="3.30.470.20">
    <property type="entry name" value="ATP-grasp fold, B domain"/>
    <property type="match status" value="1"/>
</dbReference>
<evidence type="ECO:0000313" key="17">
    <source>
        <dbReference type="Proteomes" id="UP000625210"/>
    </source>
</evidence>